<dbReference type="Pfam" id="PF04224">
    <property type="entry name" value="DUF417"/>
    <property type="match status" value="1"/>
</dbReference>
<dbReference type="EMBL" id="PYOP01000009">
    <property type="protein sequence ID" value="PSW98252.1"/>
    <property type="molecule type" value="Genomic_DNA"/>
</dbReference>
<sequence length="46" mass="5110">MNTPNTWKVVDGVPIANFFLVKDILFLAIAIMVVEHNKKPLSAADK</sequence>
<dbReference type="InterPro" id="IPR007339">
    <property type="entry name" value="RclC-like"/>
</dbReference>
<protein>
    <submittedName>
        <fullName evidence="2">DUF417 domain-containing protein</fullName>
    </submittedName>
</protein>
<keyword evidence="3" id="KW-1185">Reference proteome</keyword>
<evidence type="ECO:0000313" key="3">
    <source>
        <dbReference type="Proteomes" id="UP000241190"/>
    </source>
</evidence>
<reference evidence="2 3" key="1">
    <citation type="submission" date="2018-03" db="EMBL/GenBank/DDBJ databases">
        <title>Whole genome sequencing of Histamine producing bacteria.</title>
        <authorList>
            <person name="Butler K."/>
        </authorList>
    </citation>
    <scope>NUCLEOTIDE SEQUENCE [LARGE SCALE GENOMIC DNA]</scope>
    <source>
        <strain evidence="2 3">ATCC 51761</strain>
    </source>
</reference>
<keyword evidence="1" id="KW-0472">Membrane</keyword>
<name>A0ABX5GTN8_9GAMM</name>
<accession>A0ABX5GTN8</accession>
<comment type="caution">
    <text evidence="2">The sequence shown here is derived from an EMBL/GenBank/DDBJ whole genome shotgun (WGS) entry which is preliminary data.</text>
</comment>
<proteinExistence type="predicted"/>
<organism evidence="2 3">
    <name type="scientific">Photobacterium iliopiscarium</name>
    <dbReference type="NCBI Taxonomy" id="56192"/>
    <lineage>
        <taxon>Bacteria</taxon>
        <taxon>Pseudomonadati</taxon>
        <taxon>Pseudomonadota</taxon>
        <taxon>Gammaproteobacteria</taxon>
        <taxon>Vibrionales</taxon>
        <taxon>Vibrionaceae</taxon>
        <taxon>Photobacterium</taxon>
    </lineage>
</organism>
<keyword evidence="1" id="KW-1133">Transmembrane helix</keyword>
<gene>
    <name evidence="2" type="ORF">C9J52_07170</name>
</gene>
<feature type="transmembrane region" description="Helical" evidence="1">
    <location>
        <begin position="15"/>
        <end position="34"/>
    </location>
</feature>
<keyword evidence="1" id="KW-0812">Transmembrane</keyword>
<evidence type="ECO:0000313" key="2">
    <source>
        <dbReference type="EMBL" id="PSW98252.1"/>
    </source>
</evidence>
<evidence type="ECO:0000256" key="1">
    <source>
        <dbReference type="SAM" id="Phobius"/>
    </source>
</evidence>
<dbReference type="Proteomes" id="UP000241190">
    <property type="component" value="Unassembled WGS sequence"/>
</dbReference>